<evidence type="ECO:0000256" key="1">
    <source>
        <dbReference type="SAM" id="MobiDB-lite"/>
    </source>
</evidence>
<organism evidence="4 5">
    <name type="scientific">Microbispora bryophytorum</name>
    <dbReference type="NCBI Taxonomy" id="1460882"/>
    <lineage>
        <taxon>Bacteria</taxon>
        <taxon>Bacillati</taxon>
        <taxon>Actinomycetota</taxon>
        <taxon>Actinomycetes</taxon>
        <taxon>Streptosporangiales</taxon>
        <taxon>Streptosporangiaceae</taxon>
        <taxon>Microbispora</taxon>
    </lineage>
</organism>
<evidence type="ECO:0000313" key="5">
    <source>
        <dbReference type="Proteomes" id="UP000653480"/>
    </source>
</evidence>
<keyword evidence="2" id="KW-0812">Transmembrane</keyword>
<keyword evidence="2" id="KW-1133">Transmembrane helix</keyword>
<feature type="region of interest" description="Disordered" evidence="1">
    <location>
        <begin position="373"/>
        <end position="430"/>
    </location>
</feature>
<feature type="transmembrane region" description="Helical" evidence="2">
    <location>
        <begin position="85"/>
        <end position="108"/>
    </location>
</feature>
<dbReference type="EMBL" id="BMMN01000016">
    <property type="protein sequence ID" value="GGO27806.1"/>
    <property type="molecule type" value="Genomic_DNA"/>
</dbReference>
<dbReference type="Proteomes" id="UP000653480">
    <property type="component" value="Unassembled WGS sequence"/>
</dbReference>
<comment type="caution">
    <text evidence="4">The sequence shown here is derived from an EMBL/GenBank/DDBJ whole genome shotgun (WGS) entry which is preliminary data.</text>
</comment>
<dbReference type="PANTHER" id="PTHR23028">
    <property type="entry name" value="ACETYLTRANSFERASE"/>
    <property type="match status" value="1"/>
</dbReference>
<feature type="compositionally biased region" description="Low complexity" evidence="1">
    <location>
        <begin position="386"/>
        <end position="395"/>
    </location>
</feature>
<dbReference type="Pfam" id="PF01757">
    <property type="entry name" value="Acyl_transf_3"/>
    <property type="match status" value="1"/>
</dbReference>
<accession>A0A8H9H4C1</accession>
<feature type="transmembrane region" description="Helical" evidence="2">
    <location>
        <begin position="128"/>
        <end position="156"/>
    </location>
</feature>
<feature type="transmembrane region" description="Helical" evidence="2">
    <location>
        <begin position="241"/>
        <end position="257"/>
    </location>
</feature>
<feature type="transmembrane region" description="Helical" evidence="2">
    <location>
        <begin position="47"/>
        <end position="65"/>
    </location>
</feature>
<dbReference type="InterPro" id="IPR002656">
    <property type="entry name" value="Acyl_transf_3_dom"/>
</dbReference>
<keyword evidence="2" id="KW-0472">Membrane</keyword>
<keyword evidence="5" id="KW-1185">Reference proteome</keyword>
<dbReference type="OrthoDB" id="9807745at2"/>
<feature type="transmembrane region" description="Helical" evidence="2">
    <location>
        <begin position="217"/>
        <end position="235"/>
    </location>
</feature>
<gene>
    <name evidence="4" type="ORF">GCM10011574_61530</name>
</gene>
<dbReference type="AlphaFoldDB" id="A0A8H9H4C1"/>
<reference evidence="4" key="2">
    <citation type="submission" date="2020-09" db="EMBL/GenBank/DDBJ databases">
        <authorList>
            <person name="Sun Q."/>
            <person name="Zhou Y."/>
        </authorList>
    </citation>
    <scope>NUCLEOTIDE SEQUENCE</scope>
    <source>
        <strain evidence="4">CGMCC 4.7138</strain>
    </source>
</reference>
<dbReference type="RefSeq" id="WP_142574769.1">
    <property type="nucleotide sequence ID" value="NZ_BMMN01000016.1"/>
</dbReference>
<dbReference type="GO" id="GO:0009103">
    <property type="term" value="P:lipopolysaccharide biosynthetic process"/>
    <property type="evidence" value="ECO:0007669"/>
    <property type="project" value="TreeGrafter"/>
</dbReference>
<proteinExistence type="predicted"/>
<dbReference type="PANTHER" id="PTHR23028:SF53">
    <property type="entry name" value="ACYL_TRANSF_3 DOMAIN-CONTAINING PROTEIN"/>
    <property type="match status" value="1"/>
</dbReference>
<feature type="transmembrane region" description="Helical" evidence="2">
    <location>
        <begin position="287"/>
        <end position="305"/>
    </location>
</feature>
<feature type="transmembrane region" description="Helical" evidence="2">
    <location>
        <begin position="264"/>
        <end position="281"/>
    </location>
</feature>
<feature type="transmembrane region" description="Helical" evidence="2">
    <location>
        <begin position="191"/>
        <end position="210"/>
    </location>
</feature>
<sequence length="458" mass="48385">MAANRTRLAWLDALRGIAAPAVALHHSAWTFVPAVWAEVDRRVDVGTWGVFVFFLVSGYIIPASLERRGDLRAFWTGRVFRLLPLLLAALALALLLAYAGVFAMSPGIDRRPPPLVALANLSMLQELLGVPSVINVMWTLSYEMAFYLMTAGLFAVRQAHRSAPIAVVLAVVAVPLGLLMPGATINGGADLVAALMGVAVILVIVVTVTANGRLRTAAAVIGGLLGLALVILGSRIGAGEGLVIAATMFAGTAVWRAEQGTLRPVWAVAALLTVLVCGVLVADEPAWAAAVVLAAGVFALAFRLRHRPFPRWLAHLGVISFSLYLLHPLLLRVVPNLAVFFLVLLVLGHLAYRLVEVPGQRLGRRLNAHGKIRSTSTGGRVGGASAGTSGSDAGTQEIRRRGRVMGEEQDLHDPGRQGHEAGVEGGSKMTAAQLREALARVGKGEDTQSAKAEAESDQ</sequence>
<feature type="transmembrane region" description="Helical" evidence="2">
    <location>
        <begin position="163"/>
        <end position="185"/>
    </location>
</feature>
<dbReference type="GO" id="GO:0016020">
    <property type="term" value="C:membrane"/>
    <property type="evidence" value="ECO:0007669"/>
    <property type="project" value="TreeGrafter"/>
</dbReference>
<feature type="transmembrane region" description="Helical" evidence="2">
    <location>
        <begin position="337"/>
        <end position="355"/>
    </location>
</feature>
<feature type="compositionally biased region" description="Basic and acidic residues" evidence="1">
    <location>
        <begin position="404"/>
        <end position="422"/>
    </location>
</feature>
<feature type="transmembrane region" description="Helical" evidence="2">
    <location>
        <begin position="312"/>
        <end position="331"/>
    </location>
</feature>
<evidence type="ECO:0000256" key="2">
    <source>
        <dbReference type="SAM" id="Phobius"/>
    </source>
</evidence>
<protein>
    <recommendedName>
        <fullName evidence="3">Acyltransferase 3 domain-containing protein</fullName>
    </recommendedName>
</protein>
<evidence type="ECO:0000259" key="3">
    <source>
        <dbReference type="Pfam" id="PF01757"/>
    </source>
</evidence>
<dbReference type="InterPro" id="IPR050879">
    <property type="entry name" value="Acyltransferase_3"/>
</dbReference>
<reference evidence="4" key="1">
    <citation type="journal article" date="2014" name="Int. J. Syst. Evol. Microbiol.">
        <title>Complete genome sequence of Corynebacterium casei LMG S-19264T (=DSM 44701T), isolated from a smear-ripened cheese.</title>
        <authorList>
            <consortium name="US DOE Joint Genome Institute (JGI-PGF)"/>
            <person name="Walter F."/>
            <person name="Albersmeier A."/>
            <person name="Kalinowski J."/>
            <person name="Ruckert C."/>
        </authorList>
    </citation>
    <scope>NUCLEOTIDE SEQUENCE</scope>
    <source>
        <strain evidence="4">CGMCC 4.7138</strain>
    </source>
</reference>
<dbReference type="GO" id="GO:0016747">
    <property type="term" value="F:acyltransferase activity, transferring groups other than amino-acyl groups"/>
    <property type="evidence" value="ECO:0007669"/>
    <property type="project" value="InterPro"/>
</dbReference>
<evidence type="ECO:0000313" key="4">
    <source>
        <dbReference type="EMBL" id="GGO27806.1"/>
    </source>
</evidence>
<feature type="domain" description="Acyltransferase 3" evidence="3">
    <location>
        <begin position="9"/>
        <end position="340"/>
    </location>
</feature>
<name>A0A8H9H4C1_9ACTN</name>